<dbReference type="HAMAP" id="MF_01456">
    <property type="entry name" value="NDH1_NuoK"/>
    <property type="match status" value="1"/>
</dbReference>
<dbReference type="NCBIfam" id="TIGR01974">
    <property type="entry name" value="NDH_I_L"/>
    <property type="match status" value="1"/>
</dbReference>
<dbReference type="PANTHER" id="PTHR42829">
    <property type="entry name" value="NADH-UBIQUINONE OXIDOREDUCTASE CHAIN 5"/>
    <property type="match status" value="1"/>
</dbReference>
<comment type="function">
    <text evidence="1">Core subunit of the mitochondrial membrane respiratory chain NADH dehydrogenase (Complex I) that is believed to belong to the minimal assembly required for catalysis. Complex I functions in the transfer of electrons from NADH to the respiratory chain. The immediate electron acceptor for the enzyme is believed to be ubiquinone.</text>
</comment>
<keyword evidence="14" id="KW-0472">Membrane</keyword>
<accession>A0A7R8VZL0</accession>
<dbReference type="EMBL" id="OB660025">
    <property type="protein sequence ID" value="CAD7222000.1"/>
    <property type="molecule type" value="Genomic_DNA"/>
</dbReference>
<gene>
    <name evidence="21" type="ORF">CTOB1V02_LOCUS19</name>
</gene>
<dbReference type="EC" id="7.1.1.2" evidence="5"/>
<dbReference type="OrthoDB" id="10063554at2759"/>
<evidence type="ECO:0000256" key="14">
    <source>
        <dbReference type="ARBA" id="ARBA00023136"/>
    </source>
</evidence>
<dbReference type="NCBIfam" id="NF005141">
    <property type="entry name" value="PRK06590.1"/>
    <property type="match status" value="1"/>
</dbReference>
<dbReference type="InterPro" id="IPR010227">
    <property type="entry name" value="NADH_Q_OxRdtase_chainM/4"/>
</dbReference>
<comment type="similarity">
    <text evidence="4">Belongs to the complex I subunit 4L family.</text>
</comment>
<evidence type="ECO:0000256" key="15">
    <source>
        <dbReference type="ARBA" id="ARBA00031027"/>
    </source>
</evidence>
<dbReference type="Pfam" id="PF00420">
    <property type="entry name" value="Oxidored_q2"/>
    <property type="match status" value="1"/>
</dbReference>
<evidence type="ECO:0000256" key="6">
    <source>
        <dbReference type="ARBA" id="ARBA00016612"/>
    </source>
</evidence>
<dbReference type="InterPro" id="IPR018393">
    <property type="entry name" value="NADHpl_OxRdtase_5_subgr"/>
</dbReference>
<dbReference type="FunFam" id="1.10.287.3510:FF:000001">
    <property type="entry name" value="NADH-quinone oxidoreductase subunit K"/>
    <property type="match status" value="1"/>
</dbReference>
<dbReference type="GO" id="GO:0003954">
    <property type="term" value="F:NADH dehydrogenase activity"/>
    <property type="evidence" value="ECO:0007669"/>
    <property type="project" value="TreeGrafter"/>
</dbReference>
<feature type="domain" description="NADH-Ubiquinone oxidoreductase (complex I) chain 5 N-terminal" evidence="19">
    <location>
        <begin position="166"/>
        <end position="216"/>
    </location>
</feature>
<dbReference type="GO" id="GO:0016020">
    <property type="term" value="C:membrane"/>
    <property type="evidence" value="ECO:0007669"/>
    <property type="project" value="UniProtKB-SubCell"/>
</dbReference>
<dbReference type="PRINTS" id="PR01435">
    <property type="entry name" value="NPOXDRDTASE5"/>
</dbReference>
<comment type="subcellular location">
    <subcellularLocation>
        <location evidence="2">Membrane</location>
        <topology evidence="2">Multi-pass membrane protein</topology>
    </subcellularLocation>
</comment>
<evidence type="ECO:0000256" key="3">
    <source>
        <dbReference type="ARBA" id="ARBA00009025"/>
    </source>
</evidence>
<keyword evidence="9" id="KW-0812">Transmembrane</keyword>
<keyword evidence="10" id="KW-1278">Translocase</keyword>
<dbReference type="GO" id="GO:0015990">
    <property type="term" value="P:electron transport coupled proton transport"/>
    <property type="evidence" value="ECO:0007669"/>
    <property type="project" value="TreeGrafter"/>
</dbReference>
<keyword evidence="12" id="KW-1133">Transmembrane helix</keyword>
<comment type="similarity">
    <text evidence="3">Belongs to the complex I subunit 4 family.</text>
</comment>
<dbReference type="InterPro" id="IPR039428">
    <property type="entry name" value="NUOK/Mnh_C1-like"/>
</dbReference>
<dbReference type="InterPro" id="IPR003945">
    <property type="entry name" value="NU5C-like"/>
</dbReference>
<sequence>MIPLSYFLVLGGLLFALSVTGIFLNRKNVIILLMSIELMLLSVNMNFIAFSHFLENAVGQVFVFFILTVAAAEAAIGLAILVLLFRNRGSINVTDLDELKAVYLIIPLAPLLGAILAGFFGKQLGRVNSHRVTIAGVAISFLLSLLLLKQFAIDGAAPVNETVYTWMVSGGITFEVGFLIDNLTVLMMTVVTAVSLMVHIYTIGYMHDDPGYQRFFSYISLFTFSMLMLVMANNFMQLFFGWEAVGLVSYLLIGFWYKRETAIFANMKAFLVNRVGDFGFLLGIAAIYMYAGSLNYAEVFASAPDMVQQTISVFPGTQWALMSVICILLFIGAMGKSAQVPLHVWLPDSMEGPTPISALIHAATMVTAGIFMVARMSPLFELSETALSFVLVIGSITAFFMGLIGIVQNDIKRVVAYSTLSQLGYMTVALGVSAYSAAIFHLMTHAFFKALLFLAAGSVIIALHHEQDMRKMGGLRKYMPVTYWTSLIGSLALIGFPGTSGFYSKDTIIEAVHASTIPGAHWIAYPAVLSGVFITAFYSFRMFFLVFHGKTRMDKHTAEHCHESPGVVIWPLILLAVPSVILGFFTIGPVVFGSYFDGVIFVNEAHNVLAEVGSAFHGPVAFISHAFHGPAVYLAAAGVFAAWFIYMVKPSIADWFARTFQGLYRLLENKYGFDDFNQKVFAGGSLAIGNFLWSKGDQKVIDGALVNGSANNVGALAAVVRRKFVEQALIFSDWPLLSVVIWLPIIGGAIVLALGDELSKKVALGLAVLTFLLSLGLYTGFASDTANMQFVERLSWLPSFGIEYFIGIDGFSMPLIILTTFINIVVVVSAWEVIRDKPAMYMGSFLIMTGIMVGVFSSLDAILFYVFWEATLIPMFLIIGIWGGPNRVYATIKFFLYTFFGSVFMLVALIYMSFQSDSFSILELHKLPLTADQQFWIFLAFFAAFAVKIPMWPVHTWLPDAHVEAPTAGSAVLAAIMLKMGGYGFLRFSLPITPDASLQLDWLMILLSLIAVVYIGFVALVQKDMKKLIAYSSISHMGFVTLGMFLVFQAVQNTGDTNAASLGLEGAMMQMISHGFISAAMFLCVGVLYDRVHSRLIVDYGGVVNTMPYFAAFMVFFSMANAGLPGTSGFVGEFMVILASFSANFWYAFLAAITLIVGASYTLWMVKRVIFGEVANDNVAKLKDISRREFSMLAMLAVLVLAFGLWPDVLVDVMHASVENLISQMTTGKL</sequence>
<evidence type="ECO:0000259" key="18">
    <source>
        <dbReference type="Pfam" id="PF00361"/>
    </source>
</evidence>
<evidence type="ECO:0000256" key="5">
    <source>
        <dbReference type="ARBA" id="ARBA00012944"/>
    </source>
</evidence>
<dbReference type="Pfam" id="PF00662">
    <property type="entry name" value="Proton_antipo_N"/>
    <property type="match status" value="1"/>
</dbReference>
<evidence type="ECO:0000256" key="4">
    <source>
        <dbReference type="ARBA" id="ARBA00010519"/>
    </source>
</evidence>
<protein>
    <recommendedName>
        <fullName evidence="6">NADH-ubiquinone oxidoreductase chain 4L</fullName>
        <ecNumber evidence="5">7.1.1.2</ecNumber>
    </recommendedName>
    <alternativeName>
        <fullName evidence="16">NADH dehydrogenase subunit 4L</fullName>
    </alternativeName>
    <alternativeName>
        <fullName evidence="15">NADH dehydrogenase subunit 5</fullName>
    </alternativeName>
    <alternativeName>
        <fullName evidence="7">NADH-ubiquinone oxidoreductase chain 5</fullName>
    </alternativeName>
</protein>
<evidence type="ECO:0000313" key="21">
    <source>
        <dbReference type="EMBL" id="CAD7222000.1"/>
    </source>
</evidence>
<dbReference type="Gene3D" id="1.20.5.2700">
    <property type="match status" value="1"/>
</dbReference>
<keyword evidence="13" id="KW-0520">NAD</keyword>
<evidence type="ECO:0000256" key="16">
    <source>
        <dbReference type="ARBA" id="ARBA00031586"/>
    </source>
</evidence>
<dbReference type="Gene3D" id="1.10.287.3510">
    <property type="match status" value="1"/>
</dbReference>
<dbReference type="PANTHER" id="PTHR42829:SF2">
    <property type="entry name" value="NADH-UBIQUINONE OXIDOREDUCTASE CHAIN 5"/>
    <property type="match status" value="1"/>
</dbReference>
<dbReference type="NCBIfam" id="NF004323">
    <property type="entry name" value="PRK05715.1-5"/>
    <property type="match status" value="1"/>
</dbReference>
<comment type="catalytic activity">
    <reaction evidence="17">
        <text>a ubiquinone + NADH + 5 H(+)(in) = a ubiquinol + NAD(+) + 4 H(+)(out)</text>
        <dbReference type="Rhea" id="RHEA:29091"/>
        <dbReference type="Rhea" id="RHEA-COMP:9565"/>
        <dbReference type="Rhea" id="RHEA-COMP:9566"/>
        <dbReference type="ChEBI" id="CHEBI:15378"/>
        <dbReference type="ChEBI" id="CHEBI:16389"/>
        <dbReference type="ChEBI" id="CHEBI:17976"/>
        <dbReference type="ChEBI" id="CHEBI:57540"/>
        <dbReference type="ChEBI" id="CHEBI:57945"/>
        <dbReference type="EC" id="7.1.1.2"/>
    </reaction>
</comment>
<dbReference type="AlphaFoldDB" id="A0A7R8VZL0"/>
<dbReference type="Pfam" id="PF01059">
    <property type="entry name" value="Oxidored_q5_N"/>
    <property type="match status" value="1"/>
</dbReference>
<dbReference type="InterPro" id="IPR000260">
    <property type="entry name" value="NADH4_N"/>
</dbReference>
<evidence type="ECO:0000256" key="8">
    <source>
        <dbReference type="ARBA" id="ARBA00022448"/>
    </source>
</evidence>
<dbReference type="NCBIfam" id="NF004499">
    <property type="entry name" value="PRK05846.1-3"/>
    <property type="match status" value="1"/>
</dbReference>
<evidence type="ECO:0000256" key="9">
    <source>
        <dbReference type="ARBA" id="ARBA00022692"/>
    </source>
</evidence>
<feature type="domain" description="NADH:ubiquinone oxidoreductase chain 4 N-terminal" evidence="20">
    <location>
        <begin position="799"/>
        <end position="852"/>
    </location>
</feature>
<dbReference type="Pfam" id="PF00361">
    <property type="entry name" value="Proton_antipo_M"/>
    <property type="match status" value="2"/>
</dbReference>
<name>A0A7R8VZL0_9CRUS</name>
<dbReference type="InterPro" id="IPR001516">
    <property type="entry name" value="Proton_antipo_N"/>
</dbReference>
<evidence type="ECO:0000259" key="19">
    <source>
        <dbReference type="Pfam" id="PF00662"/>
    </source>
</evidence>
<dbReference type="NCBIfam" id="TIGR01972">
    <property type="entry name" value="NDH_I_M"/>
    <property type="match status" value="1"/>
</dbReference>
<dbReference type="GO" id="GO:0042773">
    <property type="term" value="P:ATP synthesis coupled electron transport"/>
    <property type="evidence" value="ECO:0007669"/>
    <property type="project" value="InterPro"/>
</dbReference>
<feature type="domain" description="NADH:quinone oxidoreductase/Mrp antiporter transmembrane" evidence="18">
    <location>
        <begin position="232"/>
        <end position="515"/>
    </location>
</feature>
<proteinExistence type="inferred from homology"/>
<evidence type="ECO:0000256" key="17">
    <source>
        <dbReference type="ARBA" id="ARBA00049551"/>
    </source>
</evidence>
<reference evidence="21" key="1">
    <citation type="submission" date="2020-11" db="EMBL/GenBank/DDBJ databases">
        <authorList>
            <person name="Tran Van P."/>
        </authorList>
    </citation>
    <scope>NUCLEOTIDE SEQUENCE</scope>
</reference>
<dbReference type="GO" id="GO:0008137">
    <property type="term" value="F:NADH dehydrogenase (ubiquinone) activity"/>
    <property type="evidence" value="ECO:0007669"/>
    <property type="project" value="UniProtKB-EC"/>
</dbReference>
<evidence type="ECO:0000259" key="20">
    <source>
        <dbReference type="Pfam" id="PF01059"/>
    </source>
</evidence>
<evidence type="ECO:0000256" key="10">
    <source>
        <dbReference type="ARBA" id="ARBA00022967"/>
    </source>
</evidence>
<feature type="domain" description="NADH:quinone oxidoreductase/Mrp antiporter transmembrane" evidence="18">
    <location>
        <begin position="859"/>
        <end position="1154"/>
    </location>
</feature>
<dbReference type="NCBIfam" id="NF004321">
    <property type="entry name" value="PRK05715.1-3"/>
    <property type="match status" value="1"/>
</dbReference>
<evidence type="ECO:0000256" key="2">
    <source>
        <dbReference type="ARBA" id="ARBA00004141"/>
    </source>
</evidence>
<keyword evidence="11" id="KW-0249">Electron transport</keyword>
<dbReference type="InterPro" id="IPR001750">
    <property type="entry name" value="ND/Mrp_TM"/>
</dbReference>
<evidence type="ECO:0000256" key="12">
    <source>
        <dbReference type="ARBA" id="ARBA00022989"/>
    </source>
</evidence>
<dbReference type="InterPro" id="IPR001133">
    <property type="entry name" value="NADH_UbQ_OxRdtase_chain4L/K"/>
</dbReference>
<evidence type="ECO:0000256" key="11">
    <source>
        <dbReference type="ARBA" id="ARBA00022982"/>
    </source>
</evidence>
<evidence type="ECO:0000256" key="1">
    <source>
        <dbReference type="ARBA" id="ARBA00003257"/>
    </source>
</evidence>
<evidence type="ECO:0000256" key="13">
    <source>
        <dbReference type="ARBA" id="ARBA00023027"/>
    </source>
</evidence>
<organism evidence="21">
    <name type="scientific">Cyprideis torosa</name>
    <dbReference type="NCBI Taxonomy" id="163714"/>
    <lineage>
        <taxon>Eukaryota</taxon>
        <taxon>Metazoa</taxon>
        <taxon>Ecdysozoa</taxon>
        <taxon>Arthropoda</taxon>
        <taxon>Crustacea</taxon>
        <taxon>Oligostraca</taxon>
        <taxon>Ostracoda</taxon>
        <taxon>Podocopa</taxon>
        <taxon>Podocopida</taxon>
        <taxon>Cytherocopina</taxon>
        <taxon>Cytheroidea</taxon>
        <taxon>Cytherideidae</taxon>
        <taxon>Cyprideis</taxon>
    </lineage>
</organism>
<keyword evidence="8" id="KW-0813">Transport</keyword>
<dbReference type="NCBIfam" id="NF004501">
    <property type="entry name" value="PRK05846.1-5"/>
    <property type="match status" value="1"/>
</dbReference>
<evidence type="ECO:0000256" key="7">
    <source>
        <dbReference type="ARBA" id="ARBA00021096"/>
    </source>
</evidence>
<dbReference type="PRINTS" id="PR01434">
    <property type="entry name" value="NADHDHGNASE5"/>
</dbReference>
<dbReference type="NCBIfam" id="NF004320">
    <property type="entry name" value="PRK05715.1-2"/>
    <property type="match status" value="1"/>
</dbReference>